<dbReference type="EMBL" id="KZ857464">
    <property type="protein sequence ID" value="RDX43437.1"/>
    <property type="molecule type" value="Genomic_DNA"/>
</dbReference>
<protein>
    <submittedName>
        <fullName evidence="1">Uncharacterized protein</fullName>
    </submittedName>
</protein>
<dbReference type="Proteomes" id="UP000256964">
    <property type="component" value="Unassembled WGS sequence"/>
</dbReference>
<proteinExistence type="predicted"/>
<gene>
    <name evidence="1" type="ORF">OH76DRAFT_1487825</name>
</gene>
<keyword evidence="2" id="KW-1185">Reference proteome</keyword>
<name>A0A371CT46_9APHY</name>
<sequence>MSIECRTLEAIYFGATGEPEVITVPIQQISMPTGAAVDLPILTSLFPTPAPTVMLAITFQRARETYTVHFPDFPREAGRRLRSQSGRRSYVLVCRSDGLLTGYSDCDAGDFDLATRTADFAITYFRGNLELVRDWDDLHVRVCEYLRK</sequence>
<dbReference type="AlphaFoldDB" id="A0A371CT46"/>
<evidence type="ECO:0000313" key="1">
    <source>
        <dbReference type="EMBL" id="RDX43437.1"/>
    </source>
</evidence>
<reference evidence="1 2" key="1">
    <citation type="journal article" date="2018" name="Biotechnol. Biofuels">
        <title>Integrative visual omics of the white-rot fungus Polyporus brumalis exposes the biotechnological potential of its oxidative enzymes for delignifying raw plant biomass.</title>
        <authorList>
            <person name="Miyauchi S."/>
            <person name="Rancon A."/>
            <person name="Drula E."/>
            <person name="Hage H."/>
            <person name="Chaduli D."/>
            <person name="Favel A."/>
            <person name="Grisel S."/>
            <person name="Henrissat B."/>
            <person name="Herpoel-Gimbert I."/>
            <person name="Ruiz-Duenas F.J."/>
            <person name="Chevret D."/>
            <person name="Hainaut M."/>
            <person name="Lin J."/>
            <person name="Wang M."/>
            <person name="Pangilinan J."/>
            <person name="Lipzen A."/>
            <person name="Lesage-Meessen L."/>
            <person name="Navarro D."/>
            <person name="Riley R."/>
            <person name="Grigoriev I.V."/>
            <person name="Zhou S."/>
            <person name="Raouche S."/>
            <person name="Rosso M.N."/>
        </authorList>
    </citation>
    <scope>NUCLEOTIDE SEQUENCE [LARGE SCALE GENOMIC DNA]</scope>
    <source>
        <strain evidence="1 2">BRFM 1820</strain>
    </source>
</reference>
<evidence type="ECO:0000313" key="2">
    <source>
        <dbReference type="Proteomes" id="UP000256964"/>
    </source>
</evidence>
<dbReference type="OrthoDB" id="10328843at2759"/>
<accession>A0A371CT46</accession>
<organism evidence="1 2">
    <name type="scientific">Lentinus brumalis</name>
    <dbReference type="NCBI Taxonomy" id="2498619"/>
    <lineage>
        <taxon>Eukaryota</taxon>
        <taxon>Fungi</taxon>
        <taxon>Dikarya</taxon>
        <taxon>Basidiomycota</taxon>
        <taxon>Agaricomycotina</taxon>
        <taxon>Agaricomycetes</taxon>
        <taxon>Polyporales</taxon>
        <taxon>Polyporaceae</taxon>
        <taxon>Lentinus</taxon>
    </lineage>
</organism>